<evidence type="ECO:0000256" key="6">
    <source>
        <dbReference type="ARBA" id="ARBA00048367"/>
    </source>
</evidence>
<feature type="region of interest" description="Disordered" evidence="7">
    <location>
        <begin position="493"/>
        <end position="536"/>
    </location>
</feature>
<dbReference type="GO" id="GO:0010389">
    <property type="term" value="P:regulation of G2/M transition of mitotic cell cycle"/>
    <property type="evidence" value="ECO:0007669"/>
    <property type="project" value="TreeGrafter"/>
</dbReference>
<reference evidence="9 10" key="1">
    <citation type="submission" date="2020-03" db="EMBL/GenBank/DDBJ databases">
        <title>Draft Genome Sequence of Cudoniella acicularis.</title>
        <authorList>
            <person name="Buettner E."/>
            <person name="Kellner H."/>
        </authorList>
    </citation>
    <scope>NUCLEOTIDE SEQUENCE [LARGE SCALE GENOMIC DNA]</scope>
    <source>
        <strain evidence="9 10">DSM 108380</strain>
    </source>
</reference>
<dbReference type="GO" id="GO:0007165">
    <property type="term" value="P:signal transduction"/>
    <property type="evidence" value="ECO:0007669"/>
    <property type="project" value="TreeGrafter"/>
</dbReference>
<dbReference type="GO" id="GO:0005524">
    <property type="term" value="F:ATP binding"/>
    <property type="evidence" value="ECO:0007669"/>
    <property type="project" value="UniProtKB-KW"/>
</dbReference>
<evidence type="ECO:0000313" key="10">
    <source>
        <dbReference type="Proteomes" id="UP000566819"/>
    </source>
</evidence>
<dbReference type="Pfam" id="PF00069">
    <property type="entry name" value="Pkinase"/>
    <property type="match status" value="1"/>
</dbReference>
<dbReference type="InterPro" id="IPR000719">
    <property type="entry name" value="Prot_kinase_dom"/>
</dbReference>
<feature type="compositionally biased region" description="Polar residues" evidence="7">
    <location>
        <begin position="519"/>
        <end position="536"/>
    </location>
</feature>
<dbReference type="SMART" id="SM00220">
    <property type="entry name" value="S_TKc"/>
    <property type="match status" value="1"/>
</dbReference>
<evidence type="ECO:0000259" key="8">
    <source>
        <dbReference type="PROSITE" id="PS50011"/>
    </source>
</evidence>
<dbReference type="PROSITE" id="PS00108">
    <property type="entry name" value="PROTEIN_KINASE_ST"/>
    <property type="match status" value="1"/>
</dbReference>
<dbReference type="Proteomes" id="UP000566819">
    <property type="component" value="Unassembled WGS sequence"/>
</dbReference>
<dbReference type="GO" id="GO:0030332">
    <property type="term" value="F:cyclin binding"/>
    <property type="evidence" value="ECO:0007669"/>
    <property type="project" value="TreeGrafter"/>
</dbReference>
<protein>
    <recommendedName>
        <fullName evidence="2">cyclin-dependent kinase</fullName>
        <ecNumber evidence="2">2.7.11.22</ecNumber>
    </recommendedName>
</protein>
<dbReference type="PANTHER" id="PTHR24056">
    <property type="entry name" value="CELL DIVISION PROTEIN KINASE"/>
    <property type="match status" value="1"/>
</dbReference>
<comment type="caution">
    <text evidence="9">The sequence shown here is derived from an EMBL/GenBank/DDBJ whole genome shotgun (WGS) entry which is preliminary data.</text>
</comment>
<dbReference type="InterPro" id="IPR008271">
    <property type="entry name" value="Ser/Thr_kinase_AS"/>
</dbReference>
<dbReference type="InterPro" id="IPR050108">
    <property type="entry name" value="CDK"/>
</dbReference>
<dbReference type="GO" id="GO:0010468">
    <property type="term" value="P:regulation of gene expression"/>
    <property type="evidence" value="ECO:0007669"/>
    <property type="project" value="TreeGrafter"/>
</dbReference>
<evidence type="ECO:0000256" key="2">
    <source>
        <dbReference type="ARBA" id="ARBA00012425"/>
    </source>
</evidence>
<name>A0A8H4W9G6_9HELO</name>
<dbReference type="GO" id="GO:0004693">
    <property type="term" value="F:cyclin-dependent protein serine/threonine kinase activity"/>
    <property type="evidence" value="ECO:0007669"/>
    <property type="project" value="UniProtKB-EC"/>
</dbReference>
<dbReference type="OrthoDB" id="413582at2759"/>
<keyword evidence="10" id="KW-1185">Reference proteome</keyword>
<dbReference type="AlphaFoldDB" id="A0A8H4W9G6"/>
<evidence type="ECO:0000256" key="7">
    <source>
        <dbReference type="SAM" id="MobiDB-lite"/>
    </source>
</evidence>
<dbReference type="PROSITE" id="PS50011">
    <property type="entry name" value="PROTEIN_KINASE_DOM"/>
    <property type="match status" value="1"/>
</dbReference>
<dbReference type="SUPFAM" id="SSF56112">
    <property type="entry name" value="Protein kinase-like (PK-like)"/>
    <property type="match status" value="1"/>
</dbReference>
<sequence>MDPAPDWRSSLTTTERYDNIQKLRKAIGAKGLYPAGSSQKAAFAAETTAYNSSESRASPNFLICHEAYDSACTIDTSIDKEETTNIDPKGPGIQLGSYHRCQHIASGLVSEVYQSKNIALKVITETRNVEPHNSAREVKILAKLSHDSIIKLIETFKDSDGRLVLVFPFMPLTLAKIIESGSVPNGLVYSCFRELFQALAYLHGMNIIHRDIKPSNILLASATGPVYLSDFGTSWDPTLSIYDEPESHKILEVGTTCYRAPETLFGNRSYGTSLDMWEAGTVLAECLRKPPRSLFESRDTSEDGNQLGLVLSIFKTIGTPTKETWPEAIEFSTPPFEWYHEFPGRPWEELLPDADAKGRDLVRKLVCYESGDRLTAIEVCGSDTKLRGLTNNVLNSPTKAGHDSLPYGWPVLPLTCIAAVNNKNPQNLESNSTIAKYSYRVAPLKSIEASLFRKSKYSWYPRTKAWKRSKRLKRMTEDFKFLEDRMRIEIATTMPTDLERKPVNESDALEGSPDHADSDSSQYSRESGKSPGSTVLTCSDRFETAEGLNQVLSPEEYVARGSKAGRSIPAEEVGALGNDGADVTAVLKDLGLNADKWLFISYYSKAFDGAPKHEIRYTCTIYIDRDNGAVMATDSAKAADIDPPRKNGVPPKRLYNSEFIAQSFKDVTGSLKNLKQIIQFPICNRGTRCGILGTVNGHPASFLIADHAAESEGLQIVKIHAWYKVPNGGGAHSALAFEIGHPEKPAGMVVQADCNSTDGLPEE</sequence>
<comment type="similarity">
    <text evidence="1">Belongs to the protein kinase superfamily. CMGC Ser/Thr protein kinase family. CDC2/CDKX subfamily.</text>
</comment>
<dbReference type="Gene3D" id="3.30.200.20">
    <property type="entry name" value="Phosphorylase Kinase, domain 1"/>
    <property type="match status" value="1"/>
</dbReference>
<dbReference type="EMBL" id="JAAMPI010000059">
    <property type="protein sequence ID" value="KAF4636570.1"/>
    <property type="molecule type" value="Genomic_DNA"/>
</dbReference>
<dbReference type="GO" id="GO:0000082">
    <property type="term" value="P:G1/S transition of mitotic cell cycle"/>
    <property type="evidence" value="ECO:0007669"/>
    <property type="project" value="TreeGrafter"/>
</dbReference>
<dbReference type="Gene3D" id="1.10.510.10">
    <property type="entry name" value="Transferase(Phosphotransferase) domain 1"/>
    <property type="match status" value="1"/>
</dbReference>
<dbReference type="InterPro" id="IPR011009">
    <property type="entry name" value="Kinase-like_dom_sf"/>
</dbReference>
<evidence type="ECO:0000256" key="4">
    <source>
        <dbReference type="ARBA" id="ARBA00022840"/>
    </source>
</evidence>
<dbReference type="PANTHER" id="PTHR24056:SF576">
    <property type="entry name" value="SERINE_THREONINE-PROTEIN KINASE CSK1"/>
    <property type="match status" value="1"/>
</dbReference>
<accession>A0A8H4W9G6</accession>
<evidence type="ECO:0000256" key="1">
    <source>
        <dbReference type="ARBA" id="ARBA00006485"/>
    </source>
</evidence>
<organism evidence="9 10">
    <name type="scientific">Cudoniella acicularis</name>
    <dbReference type="NCBI Taxonomy" id="354080"/>
    <lineage>
        <taxon>Eukaryota</taxon>
        <taxon>Fungi</taxon>
        <taxon>Dikarya</taxon>
        <taxon>Ascomycota</taxon>
        <taxon>Pezizomycotina</taxon>
        <taxon>Leotiomycetes</taxon>
        <taxon>Helotiales</taxon>
        <taxon>Tricladiaceae</taxon>
        <taxon>Cudoniella</taxon>
    </lineage>
</organism>
<comment type="catalytic activity">
    <reaction evidence="5">
        <text>L-threonyl-[protein] + ATP = O-phospho-L-threonyl-[protein] + ADP + H(+)</text>
        <dbReference type="Rhea" id="RHEA:46608"/>
        <dbReference type="Rhea" id="RHEA-COMP:11060"/>
        <dbReference type="Rhea" id="RHEA-COMP:11605"/>
        <dbReference type="ChEBI" id="CHEBI:15378"/>
        <dbReference type="ChEBI" id="CHEBI:30013"/>
        <dbReference type="ChEBI" id="CHEBI:30616"/>
        <dbReference type="ChEBI" id="CHEBI:61977"/>
        <dbReference type="ChEBI" id="CHEBI:456216"/>
        <dbReference type="EC" id="2.7.11.22"/>
    </reaction>
</comment>
<evidence type="ECO:0000313" key="9">
    <source>
        <dbReference type="EMBL" id="KAF4636570.1"/>
    </source>
</evidence>
<keyword evidence="3" id="KW-0547">Nucleotide-binding</keyword>
<feature type="domain" description="Protein kinase" evidence="8">
    <location>
        <begin position="98"/>
        <end position="386"/>
    </location>
</feature>
<proteinExistence type="inferred from homology"/>
<gene>
    <name evidence="9" type="ORF">G7Y89_g1513</name>
</gene>
<dbReference type="GO" id="GO:0005634">
    <property type="term" value="C:nucleus"/>
    <property type="evidence" value="ECO:0007669"/>
    <property type="project" value="TreeGrafter"/>
</dbReference>
<evidence type="ECO:0000256" key="3">
    <source>
        <dbReference type="ARBA" id="ARBA00022741"/>
    </source>
</evidence>
<dbReference type="EC" id="2.7.11.22" evidence="2"/>
<dbReference type="GO" id="GO:0005737">
    <property type="term" value="C:cytoplasm"/>
    <property type="evidence" value="ECO:0007669"/>
    <property type="project" value="TreeGrafter"/>
</dbReference>
<keyword evidence="4" id="KW-0067">ATP-binding</keyword>
<comment type="catalytic activity">
    <reaction evidence="6">
        <text>L-seryl-[protein] + ATP = O-phospho-L-seryl-[protein] + ADP + H(+)</text>
        <dbReference type="Rhea" id="RHEA:17989"/>
        <dbReference type="Rhea" id="RHEA-COMP:9863"/>
        <dbReference type="Rhea" id="RHEA-COMP:11604"/>
        <dbReference type="ChEBI" id="CHEBI:15378"/>
        <dbReference type="ChEBI" id="CHEBI:29999"/>
        <dbReference type="ChEBI" id="CHEBI:30616"/>
        <dbReference type="ChEBI" id="CHEBI:83421"/>
        <dbReference type="ChEBI" id="CHEBI:456216"/>
        <dbReference type="EC" id="2.7.11.22"/>
    </reaction>
</comment>
<evidence type="ECO:0000256" key="5">
    <source>
        <dbReference type="ARBA" id="ARBA00047811"/>
    </source>
</evidence>
<dbReference type="GO" id="GO:0000307">
    <property type="term" value="C:cyclin-dependent protein kinase holoenzyme complex"/>
    <property type="evidence" value="ECO:0007669"/>
    <property type="project" value="TreeGrafter"/>
</dbReference>